<evidence type="ECO:0000256" key="1">
    <source>
        <dbReference type="ARBA" id="ARBA00022801"/>
    </source>
</evidence>
<sequence>MNTLSDEEFEQIYGRKPVRRVKKKKIYWNRIIIALIILIGIVTGLVKLTALVVSKIKGDDTQKTNKVLNNTSSVAVKEDASSAEDKKDEPAKYSNMDFTVCVDAGHGDYDGGTTDASGKRYEKDDNLKVALEVQKYLEKYGVNVVMIRDDDSFLELDERCAKANNAKADMYVSLHRNSYDGDISGVEVWVNNSEPEYDTKLAQNILDGLEKVGISENRGVQYGYVGNSGVNYYINADTVMPSCLVELGFITEDIDNKLFDEHLTEYGQAIADGIVQTAVDVGLVDESGKRLMSEQLISPEKPVNNKDSSSAADAMTTPMETDSSADVYNTQENEWY</sequence>
<keyword evidence="3" id="KW-1133">Transmembrane helix</keyword>
<dbReference type="AlphaFoldDB" id="A0AAE3LGN4"/>
<name>A0AAE3LGN4_9FIRM</name>
<dbReference type="Proteomes" id="UP001208131">
    <property type="component" value="Unassembled WGS sequence"/>
</dbReference>
<dbReference type="Pfam" id="PF01520">
    <property type="entry name" value="Amidase_3"/>
    <property type="match status" value="1"/>
</dbReference>
<dbReference type="RefSeq" id="WP_022286783.1">
    <property type="nucleotide sequence ID" value="NZ_JAOQJZ010000001.1"/>
</dbReference>
<dbReference type="PANTHER" id="PTHR30404:SF0">
    <property type="entry name" value="N-ACETYLMURAMOYL-L-ALANINE AMIDASE AMIC"/>
    <property type="match status" value="1"/>
</dbReference>
<keyword evidence="1" id="KW-0378">Hydrolase</keyword>
<dbReference type="InterPro" id="IPR002508">
    <property type="entry name" value="MurNAc-LAA_cat"/>
</dbReference>
<organism evidence="5 6">
    <name type="scientific">Hominimerdicola aceti</name>
    <dbReference type="NCBI Taxonomy" id="2981726"/>
    <lineage>
        <taxon>Bacteria</taxon>
        <taxon>Bacillati</taxon>
        <taxon>Bacillota</taxon>
        <taxon>Clostridia</taxon>
        <taxon>Eubacteriales</taxon>
        <taxon>Oscillospiraceae</taxon>
        <taxon>Hominimerdicola</taxon>
    </lineage>
</organism>
<evidence type="ECO:0000313" key="6">
    <source>
        <dbReference type="Proteomes" id="UP001208131"/>
    </source>
</evidence>
<dbReference type="SMART" id="SM00646">
    <property type="entry name" value="Ami_3"/>
    <property type="match status" value="1"/>
</dbReference>
<keyword evidence="6" id="KW-1185">Reference proteome</keyword>
<feature type="domain" description="MurNAc-LAA" evidence="4">
    <location>
        <begin position="160"/>
        <end position="275"/>
    </location>
</feature>
<protein>
    <submittedName>
        <fullName evidence="5">N-acetylmuramoyl-L-alanine amidase</fullName>
    </submittedName>
</protein>
<evidence type="ECO:0000256" key="3">
    <source>
        <dbReference type="SAM" id="Phobius"/>
    </source>
</evidence>
<keyword evidence="3" id="KW-0812">Transmembrane</keyword>
<proteinExistence type="predicted"/>
<dbReference type="Gene3D" id="3.40.630.40">
    <property type="entry name" value="Zn-dependent exopeptidases"/>
    <property type="match status" value="1"/>
</dbReference>
<feature type="region of interest" description="Disordered" evidence="2">
    <location>
        <begin position="295"/>
        <end position="336"/>
    </location>
</feature>
<dbReference type="GO" id="GO:0008745">
    <property type="term" value="F:N-acetylmuramoyl-L-alanine amidase activity"/>
    <property type="evidence" value="ECO:0007669"/>
    <property type="project" value="InterPro"/>
</dbReference>
<dbReference type="PANTHER" id="PTHR30404">
    <property type="entry name" value="N-ACETYLMURAMOYL-L-ALANINE AMIDASE"/>
    <property type="match status" value="1"/>
</dbReference>
<evidence type="ECO:0000313" key="5">
    <source>
        <dbReference type="EMBL" id="MCU6704683.1"/>
    </source>
</evidence>
<reference evidence="5 6" key="1">
    <citation type="journal article" date="2021" name="ISME Commun">
        <title>Automated analysis of genomic sequences facilitates high-throughput and comprehensive description of bacteria.</title>
        <authorList>
            <person name="Hitch T.C.A."/>
        </authorList>
    </citation>
    <scope>NUCLEOTIDE SEQUENCE [LARGE SCALE GENOMIC DNA]</scope>
    <source>
        <strain evidence="5 6">Sanger_31</strain>
    </source>
</reference>
<keyword evidence="3" id="KW-0472">Membrane</keyword>
<dbReference type="CDD" id="cd02696">
    <property type="entry name" value="MurNAc-LAA"/>
    <property type="match status" value="1"/>
</dbReference>
<comment type="caution">
    <text evidence="5">The sequence shown here is derived from an EMBL/GenBank/DDBJ whole genome shotgun (WGS) entry which is preliminary data.</text>
</comment>
<feature type="compositionally biased region" description="Polar residues" evidence="2">
    <location>
        <begin position="318"/>
        <end position="336"/>
    </location>
</feature>
<accession>A0AAE3LGN4</accession>
<dbReference type="GO" id="GO:0030288">
    <property type="term" value="C:outer membrane-bounded periplasmic space"/>
    <property type="evidence" value="ECO:0007669"/>
    <property type="project" value="TreeGrafter"/>
</dbReference>
<gene>
    <name evidence="5" type="ORF">OCV57_01915</name>
</gene>
<dbReference type="EMBL" id="JAOQJZ010000001">
    <property type="protein sequence ID" value="MCU6704683.1"/>
    <property type="molecule type" value="Genomic_DNA"/>
</dbReference>
<feature type="transmembrane region" description="Helical" evidence="3">
    <location>
        <begin position="27"/>
        <end position="46"/>
    </location>
</feature>
<dbReference type="InterPro" id="IPR050695">
    <property type="entry name" value="N-acetylmuramoyl_amidase_3"/>
</dbReference>
<evidence type="ECO:0000259" key="4">
    <source>
        <dbReference type="SMART" id="SM00646"/>
    </source>
</evidence>
<evidence type="ECO:0000256" key="2">
    <source>
        <dbReference type="SAM" id="MobiDB-lite"/>
    </source>
</evidence>
<dbReference type="SUPFAM" id="SSF53187">
    <property type="entry name" value="Zn-dependent exopeptidases"/>
    <property type="match status" value="1"/>
</dbReference>
<dbReference type="GO" id="GO:0009253">
    <property type="term" value="P:peptidoglycan catabolic process"/>
    <property type="evidence" value="ECO:0007669"/>
    <property type="project" value="InterPro"/>
</dbReference>